<name>A0A1S9RJL9_PENBI</name>
<dbReference type="InterPro" id="IPR008467">
    <property type="entry name" value="Dynein1_light_intermed_chain"/>
</dbReference>
<feature type="region of interest" description="Disordered" evidence="10">
    <location>
        <begin position="1"/>
        <end position="28"/>
    </location>
</feature>
<evidence type="ECO:0000256" key="10">
    <source>
        <dbReference type="SAM" id="MobiDB-lite"/>
    </source>
</evidence>
<reference evidence="12" key="1">
    <citation type="submission" date="2015-09" db="EMBL/GenBank/DDBJ databases">
        <authorList>
            <person name="Fill T.P."/>
            <person name="Baretta J.F."/>
            <person name="de Almeida L.G."/>
            <person name="Rocha M."/>
            <person name="de Souza D.H."/>
            <person name="Malavazi I."/>
            <person name="Cerdeira L.T."/>
            <person name="Hong H."/>
            <person name="Samborskyy M."/>
            <person name="de Vasconcelos A.T."/>
            <person name="Leadlay P."/>
            <person name="Rodrigues-Filho E."/>
        </authorList>
    </citation>
    <scope>NUCLEOTIDE SEQUENCE [LARGE SCALE GENOMIC DNA]</scope>
    <source>
        <strain evidence="12">LaBioMMi 136</strain>
    </source>
</reference>
<dbReference type="GO" id="GO:0035974">
    <property type="term" value="C:meiotic spindle pole body"/>
    <property type="evidence" value="ECO:0007669"/>
    <property type="project" value="TreeGrafter"/>
</dbReference>
<evidence type="ECO:0000256" key="9">
    <source>
        <dbReference type="ARBA" id="ARBA00023212"/>
    </source>
</evidence>
<dbReference type="AlphaFoldDB" id="A0A1S9RJL9"/>
<evidence type="ECO:0000256" key="3">
    <source>
        <dbReference type="ARBA" id="ARBA00022490"/>
    </source>
</evidence>
<dbReference type="GO" id="GO:0005868">
    <property type="term" value="C:cytoplasmic dynein complex"/>
    <property type="evidence" value="ECO:0007669"/>
    <property type="project" value="InterPro"/>
</dbReference>
<sequence>MSSSPNRGSKASGTNSRPTSKDGSKKNIWSSLLDGVANGKRLPEKNLLILGGTPESQREFLETFSADTSADPGLLNDKRKGKTPPIANQFALGYTYRDVLDADQEDTLARVSAYLLSEPSPSFAPLLKPLLTPQSVPETLVVILLDWSDPWTWIRRLREWVRLLRSVLVSLEDDTKIVMEETMTEWRDRKRGMDAGSAAAGGMSNSGGPVTIPLGPGEWDEGLGIPMCVVCQGADKIEKLEKDHGWHEEQFDFILQFLRTILLKHGASLIYTTPFLANSLQSLIHSSLGIHSLLKRQLLKHNVIDRDKILVPANWDSWGKIRIIREGFDMEGVSTAWSIEIQDAPEPLEPSQDAGQQSENAEDGTSAVMVFEQTIQDPRRDNSIAHPATANGNMIEVETSDMQGFLAKQVELLEQLRADDDKERSSQPTPQLEMSPMEDEGRVNEHIGPVQFNMGGIQVDAEDMLKKLKASRSLYIELESVHSVTNLPLSRTEKPAVRKRKKARPRTQATRKLTTKHWQTSSPASSRSPAPVLAEARPVELHSTFSLLGLYFSAVGVHMTEVRDLSIGDPPSDLPMACA</sequence>
<dbReference type="GO" id="GO:0007018">
    <property type="term" value="P:microtubule-based movement"/>
    <property type="evidence" value="ECO:0007669"/>
    <property type="project" value="InterPro"/>
</dbReference>
<keyword evidence="4" id="KW-0493">Microtubule</keyword>
<proteinExistence type="predicted"/>
<protein>
    <submittedName>
        <fullName evidence="11">Dynein light intermediate chain</fullName>
    </submittedName>
</protein>
<gene>
    <name evidence="11" type="ORF">PEBR_25856</name>
</gene>
<feature type="compositionally biased region" description="Polar residues" evidence="10">
    <location>
        <begin position="507"/>
        <end position="520"/>
    </location>
</feature>
<accession>A0A1S9RJL9</accession>
<dbReference type="Pfam" id="PF05783">
    <property type="entry name" value="DLIC"/>
    <property type="match status" value="1"/>
</dbReference>
<keyword evidence="3" id="KW-0963">Cytoplasm</keyword>
<evidence type="ECO:0000256" key="4">
    <source>
        <dbReference type="ARBA" id="ARBA00022701"/>
    </source>
</evidence>
<keyword evidence="9" id="KW-0206">Cytoskeleton</keyword>
<dbReference type="GO" id="GO:0045504">
    <property type="term" value="F:dynein heavy chain binding"/>
    <property type="evidence" value="ECO:0007669"/>
    <property type="project" value="TreeGrafter"/>
</dbReference>
<dbReference type="GO" id="GO:0000226">
    <property type="term" value="P:microtubule cytoskeleton organization"/>
    <property type="evidence" value="ECO:0007669"/>
    <property type="project" value="TreeGrafter"/>
</dbReference>
<dbReference type="InterPro" id="IPR022780">
    <property type="entry name" value="Dynein_light_int_chain"/>
</dbReference>
<keyword evidence="6" id="KW-0067">ATP-binding</keyword>
<evidence type="ECO:0000256" key="1">
    <source>
        <dbReference type="ARBA" id="ARBA00004245"/>
    </source>
</evidence>
<dbReference type="GO" id="GO:0005874">
    <property type="term" value="C:microtubule"/>
    <property type="evidence" value="ECO:0007669"/>
    <property type="project" value="UniProtKB-KW"/>
</dbReference>
<keyword evidence="2" id="KW-0813">Transport</keyword>
<feature type="compositionally biased region" description="Polar residues" evidence="10">
    <location>
        <begin position="1"/>
        <end position="18"/>
    </location>
</feature>
<feature type="compositionally biased region" description="Low complexity" evidence="10">
    <location>
        <begin position="521"/>
        <end position="531"/>
    </location>
</feature>
<evidence type="ECO:0000256" key="7">
    <source>
        <dbReference type="ARBA" id="ARBA00023017"/>
    </source>
</evidence>
<dbReference type="GO" id="GO:0005524">
    <property type="term" value="F:ATP binding"/>
    <property type="evidence" value="ECO:0007669"/>
    <property type="project" value="UniProtKB-KW"/>
</dbReference>
<feature type="region of interest" description="Disordered" evidence="10">
    <location>
        <begin position="491"/>
        <end position="531"/>
    </location>
</feature>
<evidence type="ECO:0000313" key="11">
    <source>
        <dbReference type="EMBL" id="OOQ85714.1"/>
    </source>
</evidence>
<dbReference type="PANTHER" id="PTHR12688">
    <property type="entry name" value="DYNEIN LIGHT INTERMEDIATE CHAIN"/>
    <property type="match status" value="1"/>
</dbReference>
<evidence type="ECO:0000256" key="8">
    <source>
        <dbReference type="ARBA" id="ARBA00023175"/>
    </source>
</evidence>
<keyword evidence="8" id="KW-0505">Motor protein</keyword>
<evidence type="ECO:0000256" key="6">
    <source>
        <dbReference type="ARBA" id="ARBA00022840"/>
    </source>
</evidence>
<keyword evidence="7" id="KW-0243">Dynein</keyword>
<organism evidence="11 12">
    <name type="scientific">Penicillium brasilianum</name>
    <dbReference type="NCBI Taxonomy" id="104259"/>
    <lineage>
        <taxon>Eukaryota</taxon>
        <taxon>Fungi</taxon>
        <taxon>Dikarya</taxon>
        <taxon>Ascomycota</taxon>
        <taxon>Pezizomycotina</taxon>
        <taxon>Eurotiomycetes</taxon>
        <taxon>Eurotiomycetidae</taxon>
        <taxon>Eurotiales</taxon>
        <taxon>Aspergillaceae</taxon>
        <taxon>Penicillium</taxon>
    </lineage>
</organism>
<evidence type="ECO:0000256" key="2">
    <source>
        <dbReference type="ARBA" id="ARBA00022448"/>
    </source>
</evidence>
<keyword evidence="5" id="KW-0547">Nucleotide-binding</keyword>
<feature type="region of interest" description="Disordered" evidence="10">
    <location>
        <begin position="417"/>
        <end position="441"/>
    </location>
</feature>
<comment type="caution">
    <text evidence="11">The sequence shown here is derived from an EMBL/GenBank/DDBJ whole genome shotgun (WGS) entry which is preliminary data.</text>
</comment>
<evidence type="ECO:0000313" key="12">
    <source>
        <dbReference type="Proteomes" id="UP000190744"/>
    </source>
</evidence>
<dbReference type="Proteomes" id="UP000190744">
    <property type="component" value="Unassembled WGS sequence"/>
</dbReference>
<comment type="subcellular location">
    <subcellularLocation>
        <location evidence="1">Cytoplasm</location>
        <location evidence="1">Cytoskeleton</location>
    </subcellularLocation>
</comment>
<evidence type="ECO:0000256" key="5">
    <source>
        <dbReference type="ARBA" id="ARBA00022741"/>
    </source>
</evidence>
<dbReference type="EMBL" id="LJBN01000164">
    <property type="protein sequence ID" value="OOQ85714.1"/>
    <property type="molecule type" value="Genomic_DNA"/>
</dbReference>
<dbReference type="PANTHER" id="PTHR12688:SF0">
    <property type="entry name" value="DYNEIN LIGHT INTERMEDIATE CHAIN"/>
    <property type="match status" value="1"/>
</dbReference>